<gene>
    <name evidence="2" type="ORF">E6C27_scaffold34G003230</name>
</gene>
<feature type="compositionally biased region" description="Basic residues" evidence="1">
    <location>
        <begin position="119"/>
        <end position="135"/>
    </location>
</feature>
<organism evidence="2 3">
    <name type="scientific">Cucumis melo var. makuwa</name>
    <name type="common">Oriental melon</name>
    <dbReference type="NCBI Taxonomy" id="1194695"/>
    <lineage>
        <taxon>Eukaryota</taxon>
        <taxon>Viridiplantae</taxon>
        <taxon>Streptophyta</taxon>
        <taxon>Embryophyta</taxon>
        <taxon>Tracheophyta</taxon>
        <taxon>Spermatophyta</taxon>
        <taxon>Magnoliopsida</taxon>
        <taxon>eudicotyledons</taxon>
        <taxon>Gunneridae</taxon>
        <taxon>Pentapetalae</taxon>
        <taxon>rosids</taxon>
        <taxon>fabids</taxon>
        <taxon>Cucurbitales</taxon>
        <taxon>Cucurbitaceae</taxon>
        <taxon>Benincaseae</taxon>
        <taxon>Cucumis</taxon>
    </lineage>
</organism>
<dbReference type="Proteomes" id="UP000321393">
    <property type="component" value="Unassembled WGS sequence"/>
</dbReference>
<reference evidence="2 3" key="1">
    <citation type="submission" date="2019-08" db="EMBL/GenBank/DDBJ databases">
        <title>Draft genome sequences of two oriental melons (Cucumis melo L. var makuwa).</title>
        <authorList>
            <person name="Kwon S.-Y."/>
        </authorList>
    </citation>
    <scope>NUCLEOTIDE SEQUENCE [LARGE SCALE GENOMIC DNA]</scope>
    <source>
        <strain evidence="3">cv. SW 3</strain>
        <tissue evidence="2">Leaf</tissue>
    </source>
</reference>
<sequence length="159" mass="17858">MANEKARVYILASMSDVLAKKHESLATAIEIMDSLRGMFGQPSWSLRHKAIKFIYTKQMMEITSLREHALDMMMHFNIAEVHGGPINEASQKEVEANVATIVKTLVGGSSSKTGDGPSRKKKRKGKTPKNRKGKKEAKGKCYHCNEDEHWLRNCIEVPC</sequence>
<evidence type="ECO:0000313" key="2">
    <source>
        <dbReference type="EMBL" id="KAA0026000.1"/>
    </source>
</evidence>
<evidence type="ECO:0000313" key="3">
    <source>
        <dbReference type="Proteomes" id="UP000321393"/>
    </source>
</evidence>
<evidence type="ECO:0000256" key="1">
    <source>
        <dbReference type="SAM" id="MobiDB-lite"/>
    </source>
</evidence>
<name>A0A5A7SIJ6_CUCMM</name>
<proteinExistence type="predicted"/>
<comment type="caution">
    <text evidence="2">The sequence shown here is derived from an EMBL/GenBank/DDBJ whole genome shotgun (WGS) entry which is preliminary data.</text>
</comment>
<accession>A0A5A7SIJ6</accession>
<protein>
    <submittedName>
        <fullName evidence="2">Gag/pol protein</fullName>
    </submittedName>
</protein>
<feature type="region of interest" description="Disordered" evidence="1">
    <location>
        <begin position="107"/>
        <end position="139"/>
    </location>
</feature>
<dbReference type="AlphaFoldDB" id="A0A5A7SIJ6"/>
<dbReference type="EMBL" id="SSTE01023063">
    <property type="protein sequence ID" value="KAA0026000.1"/>
    <property type="molecule type" value="Genomic_DNA"/>
</dbReference>
<dbReference type="OrthoDB" id="1920930at2759"/>